<dbReference type="Proteomes" id="UP001152049">
    <property type="component" value="Unassembled WGS sequence"/>
</dbReference>
<organism evidence="4 5">
    <name type="scientific">Fusarium torreyae</name>
    <dbReference type="NCBI Taxonomy" id="1237075"/>
    <lineage>
        <taxon>Eukaryota</taxon>
        <taxon>Fungi</taxon>
        <taxon>Dikarya</taxon>
        <taxon>Ascomycota</taxon>
        <taxon>Pezizomycotina</taxon>
        <taxon>Sordariomycetes</taxon>
        <taxon>Hypocreomycetidae</taxon>
        <taxon>Hypocreales</taxon>
        <taxon>Nectriaceae</taxon>
        <taxon>Fusarium</taxon>
    </lineage>
</organism>
<feature type="domain" description="Fido" evidence="3">
    <location>
        <begin position="161"/>
        <end position="316"/>
    </location>
</feature>
<dbReference type="InterPro" id="IPR003812">
    <property type="entry name" value="Fido"/>
</dbReference>
<keyword evidence="2" id="KW-0547">Nucleotide-binding</keyword>
<dbReference type="AlphaFoldDB" id="A0A9W8SCZ8"/>
<proteinExistence type="predicted"/>
<dbReference type="EMBL" id="JAOQAZ010000003">
    <property type="protein sequence ID" value="KAJ4268891.1"/>
    <property type="molecule type" value="Genomic_DNA"/>
</dbReference>
<dbReference type="PANTHER" id="PTHR13504:SF38">
    <property type="entry name" value="FIDO DOMAIN-CONTAINING PROTEIN"/>
    <property type="match status" value="1"/>
</dbReference>
<evidence type="ECO:0000256" key="2">
    <source>
        <dbReference type="PIRSR" id="PIRSR640198-2"/>
    </source>
</evidence>
<evidence type="ECO:0000256" key="1">
    <source>
        <dbReference type="PIRSR" id="PIRSR640198-1"/>
    </source>
</evidence>
<dbReference type="InterPro" id="IPR040198">
    <property type="entry name" value="Fido_containing"/>
</dbReference>
<dbReference type="Pfam" id="PF02661">
    <property type="entry name" value="Fic"/>
    <property type="match status" value="1"/>
</dbReference>
<dbReference type="PROSITE" id="PS51459">
    <property type="entry name" value="FIDO"/>
    <property type="match status" value="1"/>
</dbReference>
<sequence length="335" mass="38442">MDYNFVTKDWPAMPTLIHADNSYRTYTSDQDPKALFEKATRYLTSLKEAARTPEQQDILVKEIHESIIHAIFGSNSIERAGLSLDATLYLCRKIFQGEDVPEVDDETDPEYESKLQELFNHDKTLKSQPQQYVVRGLREVVQHMRAFQHIIYHFVTLKEDMSEDLIKDTHKILCKGVSIIDPEYPEVPYEKYAGKYRKVAVGAGSTMFVTPQFVPGKMTEMCANLKREIAEGEAQGSLDPFSLASEYSLRFVEIHPFQDGNGRMCRMILNAILFRYVGTVVPIGEREEDRVEYINIKKRASRDMEGHGEYATFVLKKGARAIQKLKQKLQGKKLS</sequence>
<keyword evidence="2" id="KW-0067">ATP-binding</keyword>
<feature type="binding site" evidence="2">
    <location>
        <begin position="259"/>
        <end position="266"/>
    </location>
    <ligand>
        <name>ATP</name>
        <dbReference type="ChEBI" id="CHEBI:30616"/>
    </ligand>
</feature>
<protein>
    <recommendedName>
        <fullName evidence="3">Fido domain-containing protein</fullName>
    </recommendedName>
</protein>
<reference evidence="4" key="1">
    <citation type="submission" date="2022-09" db="EMBL/GenBank/DDBJ databases">
        <title>Fusarium specimens isolated from Avocado Roots.</title>
        <authorList>
            <person name="Stajich J."/>
            <person name="Roper C."/>
            <person name="Heimlech-Rivalta G."/>
        </authorList>
    </citation>
    <scope>NUCLEOTIDE SEQUENCE</scope>
    <source>
        <strain evidence="4">CF00136</strain>
    </source>
</reference>
<dbReference type="SUPFAM" id="SSF140931">
    <property type="entry name" value="Fic-like"/>
    <property type="match status" value="1"/>
</dbReference>
<evidence type="ECO:0000313" key="5">
    <source>
        <dbReference type="Proteomes" id="UP001152049"/>
    </source>
</evidence>
<keyword evidence="5" id="KW-1185">Reference proteome</keyword>
<comment type="caution">
    <text evidence="4">The sequence shown here is derived from an EMBL/GenBank/DDBJ whole genome shotgun (WGS) entry which is preliminary data.</text>
</comment>
<evidence type="ECO:0000259" key="3">
    <source>
        <dbReference type="PROSITE" id="PS51459"/>
    </source>
</evidence>
<dbReference type="Gene3D" id="1.10.3290.10">
    <property type="entry name" value="Fido-like domain"/>
    <property type="match status" value="1"/>
</dbReference>
<feature type="active site" evidence="1">
    <location>
        <position position="255"/>
    </location>
</feature>
<dbReference type="PANTHER" id="PTHR13504">
    <property type="entry name" value="FIDO DOMAIN-CONTAINING PROTEIN DDB_G0283145"/>
    <property type="match status" value="1"/>
</dbReference>
<name>A0A9W8SCZ8_9HYPO</name>
<dbReference type="OrthoDB" id="439046at2759"/>
<accession>A0A9W8SCZ8</accession>
<dbReference type="GO" id="GO:0005524">
    <property type="term" value="F:ATP binding"/>
    <property type="evidence" value="ECO:0007669"/>
    <property type="project" value="UniProtKB-KW"/>
</dbReference>
<dbReference type="InterPro" id="IPR036597">
    <property type="entry name" value="Fido-like_dom_sf"/>
</dbReference>
<gene>
    <name evidence="4" type="ORF">NW762_002962</name>
</gene>
<evidence type="ECO:0000313" key="4">
    <source>
        <dbReference type="EMBL" id="KAJ4268891.1"/>
    </source>
</evidence>